<dbReference type="Gene3D" id="3.40.50.1000">
    <property type="entry name" value="HAD superfamily/HAD-like"/>
    <property type="match status" value="1"/>
</dbReference>
<dbReference type="SFLD" id="SFLDG01129">
    <property type="entry name" value="C1.5:_HAD__Beta-PGM__Phosphata"/>
    <property type="match status" value="1"/>
</dbReference>
<keyword evidence="3" id="KW-1185">Reference proteome</keyword>
<dbReference type="Gene3D" id="1.10.150.240">
    <property type="entry name" value="Putative phosphatase, domain 2"/>
    <property type="match status" value="1"/>
</dbReference>
<dbReference type="InterPro" id="IPR041492">
    <property type="entry name" value="HAD_2"/>
</dbReference>
<accession>A0A1G9MLU4</accession>
<dbReference type="InterPro" id="IPR051806">
    <property type="entry name" value="HAD-like_SPP"/>
</dbReference>
<dbReference type="Proteomes" id="UP000198706">
    <property type="component" value="Unassembled WGS sequence"/>
</dbReference>
<dbReference type="GO" id="GO:0050308">
    <property type="term" value="F:sugar-phosphatase activity"/>
    <property type="evidence" value="ECO:0007669"/>
    <property type="project" value="TreeGrafter"/>
</dbReference>
<dbReference type="InterPro" id="IPR036412">
    <property type="entry name" value="HAD-like_sf"/>
</dbReference>
<dbReference type="PANTHER" id="PTHR43481:SF4">
    <property type="entry name" value="GLYCEROL-1-PHOSPHATE PHOSPHOHYDROLASE 1-RELATED"/>
    <property type="match status" value="1"/>
</dbReference>
<dbReference type="CDD" id="cd07526">
    <property type="entry name" value="HAD_BPGM_like"/>
    <property type="match status" value="1"/>
</dbReference>
<dbReference type="InterPro" id="IPR023214">
    <property type="entry name" value="HAD_sf"/>
</dbReference>
<dbReference type="STRING" id="137658.SAMN05216186_12960"/>
<dbReference type="RefSeq" id="WP_084335678.1">
    <property type="nucleotide sequence ID" value="NZ_FNFD01000029.1"/>
</dbReference>
<protein>
    <submittedName>
        <fullName evidence="2">Haloacid dehalogenase superfamily, subfamily IA, variant 3 with third motif having DD or ED</fullName>
    </submittedName>
</protein>
<organism evidence="2 3">
    <name type="scientific">Pseudomonas indica</name>
    <dbReference type="NCBI Taxonomy" id="137658"/>
    <lineage>
        <taxon>Bacteria</taxon>
        <taxon>Pseudomonadati</taxon>
        <taxon>Pseudomonadota</taxon>
        <taxon>Gammaproteobacteria</taxon>
        <taxon>Pseudomonadales</taxon>
        <taxon>Pseudomonadaceae</taxon>
        <taxon>Pseudomonas</taxon>
    </lineage>
</organism>
<evidence type="ECO:0000256" key="1">
    <source>
        <dbReference type="ARBA" id="ARBA00001946"/>
    </source>
</evidence>
<dbReference type="SFLD" id="SFLDG01135">
    <property type="entry name" value="C1.5.6:_HAD__Beta-PGM__Phospha"/>
    <property type="match status" value="1"/>
</dbReference>
<dbReference type="SUPFAM" id="SSF56784">
    <property type="entry name" value="HAD-like"/>
    <property type="match status" value="1"/>
</dbReference>
<evidence type="ECO:0000313" key="3">
    <source>
        <dbReference type="Proteomes" id="UP000198706"/>
    </source>
</evidence>
<dbReference type="InterPro" id="IPR023198">
    <property type="entry name" value="PGP-like_dom2"/>
</dbReference>
<dbReference type="NCBIfam" id="TIGR01509">
    <property type="entry name" value="HAD-SF-IA-v3"/>
    <property type="match status" value="1"/>
</dbReference>
<dbReference type="EMBL" id="FNFD01000029">
    <property type="protein sequence ID" value="SDL75252.1"/>
    <property type="molecule type" value="Genomic_DNA"/>
</dbReference>
<reference evidence="2 3" key="1">
    <citation type="submission" date="2016-10" db="EMBL/GenBank/DDBJ databases">
        <authorList>
            <person name="de Groot N.N."/>
        </authorList>
    </citation>
    <scope>NUCLEOTIDE SEQUENCE [LARGE SCALE GENOMIC DNA]</scope>
    <source>
        <strain evidence="2 3">JCM 21544</strain>
    </source>
</reference>
<dbReference type="InterPro" id="IPR006439">
    <property type="entry name" value="HAD-SF_hydro_IA"/>
</dbReference>
<dbReference type="PANTHER" id="PTHR43481">
    <property type="entry name" value="FRUCTOSE-1-PHOSPHATE PHOSPHATASE"/>
    <property type="match status" value="1"/>
</dbReference>
<dbReference type="AlphaFoldDB" id="A0A1G9MLU4"/>
<comment type="cofactor">
    <cofactor evidence="1">
        <name>Mg(2+)</name>
        <dbReference type="ChEBI" id="CHEBI:18420"/>
    </cofactor>
</comment>
<dbReference type="SFLD" id="SFLDS00003">
    <property type="entry name" value="Haloacid_Dehalogenase"/>
    <property type="match status" value="1"/>
</dbReference>
<gene>
    <name evidence="2" type="ORF">SAMN05216186_12960</name>
</gene>
<sequence length="234" mass="25328">MTRTPHVDLLICDCDGVLIDSEIVSGRVLREALLQLAPSEQELDVLLNGTFGLQSRDIIARVAAHFGLDIPVDFHARHLELSEATIHAEAQAIPGVREALYAIDLPLAVASNSRYDSVRHALRRSGLTERVDVGIFSADRVERPKPAPDVYLLAARTAGVAPQRCLVVEDSTTGVTAALTAGMRVIGFLGAGHIPPEHGEVLRELGVEHLLHDMRELPALVERLRYAAPADALP</sequence>
<dbReference type="Pfam" id="PF13419">
    <property type="entry name" value="HAD_2"/>
    <property type="match status" value="1"/>
</dbReference>
<proteinExistence type="predicted"/>
<name>A0A1G9MLU4_9PSED</name>
<evidence type="ECO:0000313" key="2">
    <source>
        <dbReference type="EMBL" id="SDL75252.1"/>
    </source>
</evidence>